<dbReference type="InterPro" id="IPR011008">
    <property type="entry name" value="Dimeric_a/b-barrel"/>
</dbReference>
<dbReference type="Gene3D" id="3.30.70.100">
    <property type="match status" value="1"/>
</dbReference>
<keyword evidence="2" id="KW-1185">Reference proteome</keyword>
<gene>
    <name evidence="1" type="ORF">NRB56_17490</name>
</gene>
<evidence type="ECO:0008006" key="3">
    <source>
        <dbReference type="Google" id="ProtNLM"/>
    </source>
</evidence>
<reference evidence="1 2" key="1">
    <citation type="submission" date="2019-10" db="EMBL/GenBank/DDBJ databases">
        <title>Nocardia macrotermitis sp. nov. and Nocardia aurantia sp. nov., isolated from the gut of fungus growing-termite Macrotermes natalensis.</title>
        <authorList>
            <person name="Benndorf R."/>
            <person name="Schwitalla J."/>
            <person name="Martin K."/>
            <person name="De Beer W."/>
            <person name="Kaster A.-K."/>
            <person name="Vollmers J."/>
            <person name="Poulsen M."/>
            <person name="Beemelmanns C."/>
        </authorList>
    </citation>
    <scope>NUCLEOTIDE SEQUENCE [LARGE SCALE GENOMIC DNA]</scope>
    <source>
        <strain evidence="1 2">RB56</strain>
    </source>
</reference>
<protein>
    <recommendedName>
        <fullName evidence="3">EthD domain-containing protein</fullName>
    </recommendedName>
</protein>
<evidence type="ECO:0000313" key="1">
    <source>
        <dbReference type="EMBL" id="MQY26188.1"/>
    </source>
</evidence>
<dbReference type="RefSeq" id="WP_227837371.1">
    <property type="nucleotide sequence ID" value="NZ_WEGI01000003.1"/>
</dbReference>
<organism evidence="1 2">
    <name type="scientific">Nocardia aurantia</name>
    <dbReference type="NCBI Taxonomy" id="2585199"/>
    <lineage>
        <taxon>Bacteria</taxon>
        <taxon>Bacillati</taxon>
        <taxon>Actinomycetota</taxon>
        <taxon>Actinomycetes</taxon>
        <taxon>Mycobacteriales</taxon>
        <taxon>Nocardiaceae</taxon>
        <taxon>Nocardia</taxon>
    </lineage>
</organism>
<accession>A0A7K0DKJ3</accession>
<dbReference type="AlphaFoldDB" id="A0A7K0DKJ3"/>
<proteinExistence type="predicted"/>
<sequence length="233" mass="25572">MIKRIRFARRPGKLRAQDFPVLWCSAVGAGAEAPPAVRPRRIAVCTTVPNIGDLRPRHDGVGIEWFDDTGHLAQYESWLTEGRGRTVAAGLTAVGGDTVVCADESVLRGADWLAGRWHQGGVKLKHMALAVRDPSLTTADFADRWRGHAGTAPGPNPVAATIIPEHVRGRAYVQNHPLGAERPYDAVNEVWFDDAAGLRARVEWFRDNDIGSGDAMFAQSWFLAVREEIVYGR</sequence>
<dbReference type="SUPFAM" id="SSF54909">
    <property type="entry name" value="Dimeric alpha+beta barrel"/>
    <property type="match status" value="1"/>
</dbReference>
<dbReference type="EMBL" id="WEGI01000003">
    <property type="protein sequence ID" value="MQY26188.1"/>
    <property type="molecule type" value="Genomic_DNA"/>
</dbReference>
<evidence type="ECO:0000313" key="2">
    <source>
        <dbReference type="Proteomes" id="UP000431401"/>
    </source>
</evidence>
<dbReference type="Proteomes" id="UP000431401">
    <property type="component" value="Unassembled WGS sequence"/>
</dbReference>
<name>A0A7K0DKJ3_9NOCA</name>
<comment type="caution">
    <text evidence="1">The sequence shown here is derived from an EMBL/GenBank/DDBJ whole genome shotgun (WGS) entry which is preliminary data.</text>
</comment>